<organism evidence="2 3">
    <name type="scientific">Pelagirhabdus alkalitolerans</name>
    <dbReference type="NCBI Taxonomy" id="1612202"/>
    <lineage>
        <taxon>Bacteria</taxon>
        <taxon>Bacillati</taxon>
        <taxon>Bacillota</taxon>
        <taxon>Bacilli</taxon>
        <taxon>Bacillales</taxon>
        <taxon>Bacillaceae</taxon>
        <taxon>Pelagirhabdus</taxon>
    </lineage>
</organism>
<feature type="transmembrane region" description="Helical" evidence="1">
    <location>
        <begin position="318"/>
        <end position="342"/>
    </location>
</feature>
<feature type="transmembrane region" description="Helical" evidence="1">
    <location>
        <begin position="288"/>
        <end position="306"/>
    </location>
</feature>
<feature type="transmembrane region" description="Helical" evidence="1">
    <location>
        <begin position="206"/>
        <end position="224"/>
    </location>
</feature>
<dbReference type="AlphaFoldDB" id="A0A1G6I0G5"/>
<name>A0A1G6I0G5_9BACI</name>
<feature type="transmembrane region" description="Helical" evidence="1">
    <location>
        <begin position="172"/>
        <end position="200"/>
    </location>
</feature>
<keyword evidence="1" id="KW-0472">Membrane</keyword>
<dbReference type="EMBL" id="FMYI01000003">
    <property type="protein sequence ID" value="SDC00022.1"/>
    <property type="molecule type" value="Genomic_DNA"/>
</dbReference>
<feature type="transmembrane region" description="Helical" evidence="1">
    <location>
        <begin position="135"/>
        <end position="160"/>
    </location>
</feature>
<sequence length="394" mass="44153">MDKRLLVMLLMLIITFFIMNIPTINAASDENVVELTTEEMIDQLNLDIFDDHWEKIQQDYQDYAPDLSHMSVRDMISNSDLTSPKAIIQTLINIIFFELKLSARLLGQLIVLSILSAFIKAIQDAFQSKSLTAVVHYSLMLLLMGQAIHSFMVVSDLIVYTIDHMHHFMVSLLPLVLMLMSLFGNILSVAFFHPIIIFFLHLTVTLIHHVFIPLLLMALILYLVSQMNDQFRLTKLADLIKKTCMSLLVVCLSIFLTILSAQGASVAIQDGLVVKTTRFMTSHFVPVVGRMFAEATETVLSVGHIVKNGLGLFGLLSLLLIVGIPIVKVAMIGFIYKLAAAILQPIGEERMNDSLTLISENIFFMLAFLLVATFMFVVSLVVLLMASNISLMVR</sequence>
<gene>
    <name evidence="2" type="ORF">SAMN05421734_103312</name>
</gene>
<dbReference type="STRING" id="1612202.SAMN05421734_103312"/>
<dbReference type="NCBIfam" id="TIGR02829">
    <property type="entry name" value="spore_III_AE"/>
    <property type="match status" value="1"/>
</dbReference>
<keyword evidence="3" id="KW-1185">Reference proteome</keyword>
<dbReference type="Proteomes" id="UP000242949">
    <property type="component" value="Unassembled WGS sequence"/>
</dbReference>
<evidence type="ECO:0000313" key="3">
    <source>
        <dbReference type="Proteomes" id="UP000242949"/>
    </source>
</evidence>
<protein>
    <submittedName>
        <fullName evidence="2">Stage III sporulation protein AE</fullName>
    </submittedName>
</protein>
<dbReference type="InterPro" id="IPR014194">
    <property type="entry name" value="Spore_III_AE"/>
</dbReference>
<dbReference type="RefSeq" id="WP_090794698.1">
    <property type="nucleotide sequence ID" value="NZ_FMYI01000003.1"/>
</dbReference>
<feature type="transmembrane region" description="Helical" evidence="1">
    <location>
        <begin position="245"/>
        <end position="268"/>
    </location>
</feature>
<dbReference type="OrthoDB" id="2373222at2"/>
<keyword evidence="1" id="KW-0812">Transmembrane</keyword>
<evidence type="ECO:0000313" key="2">
    <source>
        <dbReference type="EMBL" id="SDC00022.1"/>
    </source>
</evidence>
<keyword evidence="1" id="KW-1133">Transmembrane helix</keyword>
<evidence type="ECO:0000256" key="1">
    <source>
        <dbReference type="SAM" id="Phobius"/>
    </source>
</evidence>
<reference evidence="3" key="1">
    <citation type="submission" date="2016-09" db="EMBL/GenBank/DDBJ databases">
        <authorList>
            <person name="Varghese N."/>
            <person name="Submissions S."/>
        </authorList>
    </citation>
    <scope>NUCLEOTIDE SEQUENCE [LARGE SCALE GENOMIC DNA]</scope>
    <source>
        <strain evidence="3">S5</strain>
    </source>
</reference>
<dbReference type="Pfam" id="PF09546">
    <property type="entry name" value="Spore_III_AE"/>
    <property type="match status" value="1"/>
</dbReference>
<feature type="transmembrane region" description="Helical" evidence="1">
    <location>
        <begin position="362"/>
        <end position="386"/>
    </location>
</feature>
<proteinExistence type="predicted"/>
<accession>A0A1G6I0G5</accession>